<dbReference type="EMBL" id="AL645882">
    <property type="protein sequence ID" value="CAA19600.1"/>
    <property type="molecule type" value="Genomic_DNA"/>
</dbReference>
<dbReference type="HOGENOM" id="CLU_1936882_0_0_11"/>
<dbReference type="Proteomes" id="UP000001973">
    <property type="component" value="Chromosome"/>
</dbReference>
<organism evidence="1 2">
    <name type="scientific">Streptomyces coelicolor (strain ATCC BAA-471 / A3(2) / M145)</name>
    <dbReference type="NCBI Taxonomy" id="100226"/>
    <lineage>
        <taxon>Bacteria</taxon>
        <taxon>Bacillati</taxon>
        <taxon>Actinomycetota</taxon>
        <taxon>Actinomycetes</taxon>
        <taxon>Kitasatosporales</taxon>
        <taxon>Streptomycetaceae</taxon>
        <taxon>Streptomyces</taxon>
        <taxon>Streptomyces albidoflavus group</taxon>
    </lineage>
</organism>
<dbReference type="PIR" id="T34883">
    <property type="entry name" value="T34883"/>
</dbReference>
<reference evidence="1 2" key="1">
    <citation type="journal article" date="1996" name="Mol. Microbiol.">
        <title>A set of ordered cosmids and a detailed genetic and physical map for the 8 Mb Streptomyces coelicolor A3(2) chromosome.</title>
        <authorList>
            <person name="Redenbach M."/>
            <person name="Kieser H.M."/>
            <person name="Denapaite D."/>
            <person name="Eichner A."/>
            <person name="Cullum J."/>
            <person name="Kinashi H."/>
            <person name="Hopwood D.A."/>
        </authorList>
    </citation>
    <scope>NUCLEOTIDE SEQUENCE [LARGE SCALE GENOMIC DNA]</scope>
    <source>
        <strain evidence="2">ATCC BAA-471 / A3(2) / M145</strain>
    </source>
</reference>
<dbReference type="InParanoid" id="O69921"/>
<evidence type="ECO:0000313" key="1">
    <source>
        <dbReference type="EMBL" id="CAA19600.1"/>
    </source>
</evidence>
<dbReference type="KEGG" id="sco:SCO6389"/>
<dbReference type="PaxDb" id="100226-SCO6389"/>
<name>O69921_STRCO</name>
<dbReference type="AlphaFoldDB" id="O69921"/>
<reference evidence="1 2" key="2">
    <citation type="journal article" date="2002" name="Nature">
        <title>Complete genome sequence of the model actinomycete Streptomyces coelicolor A3(2).</title>
        <authorList>
            <person name="Bentley S.D."/>
            <person name="Chater K.F."/>
            <person name="Cerdeno-Tarraga A.M."/>
            <person name="Challis G.L."/>
            <person name="Thomson N.R."/>
            <person name="James K.D."/>
            <person name="Harris D.E."/>
            <person name="Quail M.A."/>
            <person name="Kieser H."/>
            <person name="Harper D."/>
            <person name="Bateman A."/>
            <person name="Brown S."/>
            <person name="Chandra G."/>
            <person name="Chen C.W."/>
            <person name="Collins M."/>
            <person name="Cronin A."/>
            <person name="Fraser A."/>
            <person name="Goble A."/>
            <person name="Hidalgo J."/>
            <person name="Hornsby T."/>
            <person name="Howarth S."/>
            <person name="Huang C.H."/>
            <person name="Kieser T."/>
            <person name="Larke L."/>
            <person name="Murphy L."/>
            <person name="Oliver K."/>
            <person name="O'Neil S."/>
            <person name="Rabbinowitsch E."/>
            <person name="Rajandream M.A."/>
            <person name="Rutherford K."/>
            <person name="Rutter S."/>
            <person name="Seeger K."/>
            <person name="Saunders D."/>
            <person name="Sharp S."/>
            <person name="Squares R."/>
            <person name="Squares S."/>
            <person name="Taylor K."/>
            <person name="Warren T."/>
            <person name="Wietzorrek A."/>
            <person name="Woodward J."/>
            <person name="Barrell B.G."/>
            <person name="Parkhill J."/>
            <person name="Hopwood D.A."/>
        </authorList>
    </citation>
    <scope>NUCLEOTIDE SEQUENCE [LARGE SCALE GENOMIC DNA]</scope>
    <source>
        <strain evidence="2">ATCC BAA-471 / A3(2) / M145</strain>
    </source>
</reference>
<protein>
    <submittedName>
        <fullName evidence="1">Uncharacterized protein</fullName>
    </submittedName>
</protein>
<dbReference type="EMBL" id="AL939127">
    <property type="protein sequence ID" value="CAA19600.1"/>
    <property type="molecule type" value="Genomic_DNA"/>
</dbReference>
<keyword evidence="2" id="KW-1185">Reference proteome</keyword>
<sequence length="130" mass="13551">MIFAGAEGTLAPTVKGFHAVEPLLQCEPSYGDLRNLYVLPLVRTPNGTVTDTGCPDGTNGETMPSPTCESVVLSKIWKVPLALPPSESTNVSRSVGVVVLTVDAAVGAVRLADFLLGSRAWPVVVPTSFG</sequence>
<accession>O69921</accession>
<evidence type="ECO:0000313" key="2">
    <source>
        <dbReference type="Proteomes" id="UP000001973"/>
    </source>
</evidence>
<proteinExistence type="predicted"/>
<gene>
    <name evidence="1" type="ordered locus">SCO6389</name>
    <name evidence="1" type="ORF">SC3C8.08c</name>
</gene>